<protein>
    <submittedName>
        <fullName evidence="2">Recombinase family protein</fullName>
    </submittedName>
</protein>
<dbReference type="AlphaFoldDB" id="A0A6L5X8C3"/>
<dbReference type="Pfam" id="PF00239">
    <property type="entry name" value="Resolvase"/>
    <property type="match status" value="1"/>
</dbReference>
<dbReference type="Proteomes" id="UP000481852">
    <property type="component" value="Unassembled WGS sequence"/>
</dbReference>
<keyword evidence="3" id="KW-1185">Reference proteome</keyword>
<proteinExistence type="predicted"/>
<evidence type="ECO:0000313" key="2">
    <source>
        <dbReference type="EMBL" id="MSS15675.1"/>
    </source>
</evidence>
<reference evidence="2 3" key="1">
    <citation type="submission" date="2019-08" db="EMBL/GenBank/DDBJ databases">
        <title>In-depth cultivation of the pig gut microbiome towards novel bacterial diversity and tailored functional studies.</title>
        <authorList>
            <person name="Wylensek D."/>
            <person name="Hitch T.C.A."/>
            <person name="Clavel T."/>
        </authorList>
    </citation>
    <scope>NUCLEOTIDE SEQUENCE [LARGE SCALE GENOMIC DNA]</scope>
    <source>
        <strain evidence="2 3">Oil+RF-744-WCA-WT-11</strain>
    </source>
</reference>
<dbReference type="SUPFAM" id="SSF53041">
    <property type="entry name" value="Resolvase-like"/>
    <property type="match status" value="1"/>
</dbReference>
<dbReference type="InterPro" id="IPR006119">
    <property type="entry name" value="Resolv_N"/>
</dbReference>
<dbReference type="GO" id="GO:0003677">
    <property type="term" value="F:DNA binding"/>
    <property type="evidence" value="ECO:0007669"/>
    <property type="project" value="InterPro"/>
</dbReference>
<dbReference type="InterPro" id="IPR036162">
    <property type="entry name" value="Resolvase-like_N_sf"/>
</dbReference>
<name>A0A6L5X8C3_9FIRM</name>
<evidence type="ECO:0000259" key="1">
    <source>
        <dbReference type="Pfam" id="PF00239"/>
    </source>
</evidence>
<dbReference type="RefSeq" id="WP_154526767.1">
    <property type="nucleotide sequence ID" value="NZ_JAXFIP010000028.1"/>
</dbReference>
<feature type="domain" description="Resolvase/invertase-type recombinase catalytic" evidence="1">
    <location>
        <begin position="23"/>
        <end position="108"/>
    </location>
</feature>
<organism evidence="2 3">
    <name type="scientific">Porcincola intestinalis</name>
    <dbReference type="NCBI Taxonomy" id="2606632"/>
    <lineage>
        <taxon>Bacteria</taxon>
        <taxon>Bacillati</taxon>
        <taxon>Bacillota</taxon>
        <taxon>Clostridia</taxon>
        <taxon>Lachnospirales</taxon>
        <taxon>Lachnospiraceae</taxon>
        <taxon>Porcincola</taxon>
    </lineage>
</organism>
<dbReference type="GO" id="GO:0000150">
    <property type="term" value="F:DNA strand exchange activity"/>
    <property type="evidence" value="ECO:0007669"/>
    <property type="project" value="InterPro"/>
</dbReference>
<gene>
    <name evidence="2" type="ORF">FYJ35_11645</name>
</gene>
<dbReference type="EMBL" id="VULZ01000014">
    <property type="protein sequence ID" value="MSS15675.1"/>
    <property type="molecule type" value="Genomic_DNA"/>
</dbReference>
<evidence type="ECO:0000313" key="3">
    <source>
        <dbReference type="Proteomes" id="UP000481852"/>
    </source>
</evidence>
<sequence>MSQKKAAIYHFTDGSQKRPIVNQKQIFRLTEFAKSRGFEVAEVFCDKSLFRYQRTEFDRFMSECNQFDALIAKDFYHISKNTMKSMSILKQLRDKGLEVHTPDNGSFVWSTAPFNKSLKVATYTCHLATPKEMEEVFQLRQDIFKAFTEKKTDWKITDQFSDMTLHQRDGEQHELQKLIANRDKYDLLLVQNLNDIHWRTSNFCRIREALELDIYSLQDGYLEFC</sequence>
<accession>A0A6L5X8C3</accession>
<dbReference type="Gene3D" id="3.40.50.1390">
    <property type="entry name" value="Resolvase, N-terminal catalytic domain"/>
    <property type="match status" value="1"/>
</dbReference>
<comment type="caution">
    <text evidence="2">The sequence shown here is derived from an EMBL/GenBank/DDBJ whole genome shotgun (WGS) entry which is preliminary data.</text>
</comment>